<keyword evidence="2" id="KW-0472">Membrane</keyword>
<keyword evidence="2" id="KW-1133">Transmembrane helix</keyword>
<dbReference type="EMBL" id="CAMKVN010002750">
    <property type="protein sequence ID" value="CAI2182475.1"/>
    <property type="molecule type" value="Genomic_DNA"/>
</dbReference>
<protein>
    <submittedName>
        <fullName evidence="3">15122_t:CDS:1</fullName>
    </submittedName>
</protein>
<evidence type="ECO:0000256" key="1">
    <source>
        <dbReference type="SAM" id="Coils"/>
    </source>
</evidence>
<dbReference type="Proteomes" id="UP001153678">
    <property type="component" value="Unassembled WGS sequence"/>
</dbReference>
<name>A0A9W4SV11_9GLOM</name>
<gene>
    <name evidence="3" type="ORF">FWILDA_LOCUS10599</name>
</gene>
<feature type="coiled-coil region" evidence="1">
    <location>
        <begin position="260"/>
        <end position="287"/>
    </location>
</feature>
<feature type="coiled-coil region" evidence="1">
    <location>
        <begin position="157"/>
        <end position="230"/>
    </location>
</feature>
<dbReference type="AlphaFoldDB" id="A0A9W4SV11"/>
<reference evidence="3" key="1">
    <citation type="submission" date="2022-08" db="EMBL/GenBank/DDBJ databases">
        <authorList>
            <person name="Kallberg Y."/>
            <person name="Tangrot J."/>
            <person name="Rosling A."/>
        </authorList>
    </citation>
    <scope>NUCLEOTIDE SEQUENCE</scope>
    <source>
        <strain evidence="3">Wild A</strain>
    </source>
</reference>
<evidence type="ECO:0000256" key="2">
    <source>
        <dbReference type="SAM" id="Phobius"/>
    </source>
</evidence>
<evidence type="ECO:0000313" key="3">
    <source>
        <dbReference type="EMBL" id="CAI2182475.1"/>
    </source>
</evidence>
<organism evidence="3 4">
    <name type="scientific">Funneliformis geosporum</name>
    <dbReference type="NCBI Taxonomy" id="1117311"/>
    <lineage>
        <taxon>Eukaryota</taxon>
        <taxon>Fungi</taxon>
        <taxon>Fungi incertae sedis</taxon>
        <taxon>Mucoromycota</taxon>
        <taxon>Glomeromycotina</taxon>
        <taxon>Glomeromycetes</taxon>
        <taxon>Glomerales</taxon>
        <taxon>Glomeraceae</taxon>
        <taxon>Funneliformis</taxon>
    </lineage>
</organism>
<accession>A0A9W4SV11</accession>
<feature type="transmembrane region" description="Helical" evidence="2">
    <location>
        <begin position="315"/>
        <end position="336"/>
    </location>
</feature>
<comment type="caution">
    <text evidence="3">The sequence shown here is derived from an EMBL/GenBank/DDBJ whole genome shotgun (WGS) entry which is preliminary data.</text>
</comment>
<proteinExistence type="predicted"/>
<keyword evidence="2" id="KW-0812">Transmembrane</keyword>
<evidence type="ECO:0000313" key="4">
    <source>
        <dbReference type="Proteomes" id="UP001153678"/>
    </source>
</evidence>
<sequence length="345" mass="39054">MTDNKFNKKELQNKLQGFAEGQDYSILAENGKQVYDIHSSALKKSLWGDRIPVWCKIEVYDNENEHYRGRFEGYENGYQSLQNGLDNNLIEIGSSKNGSDYKSETGKAEGNFANQKNKNPWQIGENIGHGDKFAPINPGPASDKHNEEHLASLRESQSALDQQNIHLKAENKSLEQQLAQERQTKKEIEEQAQAERNNLQNELNQLRQELRQTQEKITQLQAELKTELTKTSNPDTQKVIKQLTKTQQELKKIDQLTPKNNPQEEQLNSLREQLDNSQQALSAAAAHRQSLLPVQQVQSAVKSQPPALSQPKSKAPYLVGGLVFSGVSLLILGYFLGKEKKRNKN</sequence>
<keyword evidence="4" id="KW-1185">Reference proteome</keyword>
<keyword evidence="1" id="KW-0175">Coiled coil</keyword>